<name>A0A366HG57_9BURK</name>
<feature type="transmembrane region" description="Helical" evidence="9">
    <location>
        <begin position="62"/>
        <end position="85"/>
    </location>
</feature>
<keyword evidence="7 9" id="KW-0472">Membrane</keyword>
<comment type="subcellular location">
    <subcellularLocation>
        <location evidence="1">Cell membrane</location>
        <topology evidence="1">Multi-pass membrane protein</topology>
    </subcellularLocation>
</comment>
<evidence type="ECO:0000256" key="4">
    <source>
        <dbReference type="ARBA" id="ARBA00022692"/>
    </source>
</evidence>
<evidence type="ECO:0000313" key="11">
    <source>
        <dbReference type="Proteomes" id="UP000253628"/>
    </source>
</evidence>
<keyword evidence="4 9" id="KW-0812">Transmembrane</keyword>
<gene>
    <name evidence="10" type="ORF">DFR37_10224</name>
</gene>
<evidence type="ECO:0000256" key="8">
    <source>
        <dbReference type="ARBA" id="ARBA00037998"/>
    </source>
</evidence>
<keyword evidence="6 9" id="KW-1133">Transmembrane helix</keyword>
<comment type="caution">
    <text evidence="10">The sequence shown here is derived from an EMBL/GenBank/DDBJ whole genome shotgun (WGS) entry which is preliminary data.</text>
</comment>
<feature type="transmembrane region" description="Helical" evidence="9">
    <location>
        <begin position="141"/>
        <end position="162"/>
    </location>
</feature>
<evidence type="ECO:0000256" key="3">
    <source>
        <dbReference type="ARBA" id="ARBA00022475"/>
    </source>
</evidence>
<comment type="similarity">
    <text evidence="8">Belongs to the binding-protein-dependent transport system permease family. LivHM subfamily.</text>
</comment>
<feature type="transmembrane region" description="Helical" evidence="9">
    <location>
        <begin position="263"/>
        <end position="286"/>
    </location>
</feature>
<proteinExistence type="inferred from homology"/>
<dbReference type="Proteomes" id="UP000253628">
    <property type="component" value="Unassembled WGS sequence"/>
</dbReference>
<dbReference type="InterPro" id="IPR052157">
    <property type="entry name" value="BCAA_transport_permease"/>
</dbReference>
<keyword evidence="2" id="KW-0813">Transport</keyword>
<dbReference type="GO" id="GO:0022857">
    <property type="term" value="F:transmembrane transporter activity"/>
    <property type="evidence" value="ECO:0007669"/>
    <property type="project" value="InterPro"/>
</dbReference>
<dbReference type="PRINTS" id="PR00173">
    <property type="entry name" value="EDTRNSPORT"/>
</dbReference>
<feature type="transmembrane region" description="Helical" evidence="9">
    <location>
        <begin position="97"/>
        <end position="116"/>
    </location>
</feature>
<dbReference type="Pfam" id="PF02653">
    <property type="entry name" value="BPD_transp_2"/>
    <property type="match status" value="1"/>
</dbReference>
<evidence type="ECO:0000256" key="9">
    <source>
        <dbReference type="SAM" id="Phobius"/>
    </source>
</evidence>
<protein>
    <submittedName>
        <fullName evidence="10">Branched-chain amino acid transport system permease protein</fullName>
    </submittedName>
</protein>
<dbReference type="RefSeq" id="WP_113931917.1">
    <property type="nucleotide sequence ID" value="NZ_JACCEU010000002.1"/>
</dbReference>
<evidence type="ECO:0000256" key="2">
    <source>
        <dbReference type="ARBA" id="ARBA00022448"/>
    </source>
</evidence>
<reference evidence="10 11" key="1">
    <citation type="submission" date="2018-06" db="EMBL/GenBank/DDBJ databases">
        <title>Genomic Encyclopedia of Type Strains, Phase IV (KMG-IV): sequencing the most valuable type-strain genomes for metagenomic binning, comparative biology and taxonomic classification.</title>
        <authorList>
            <person name="Goeker M."/>
        </authorList>
    </citation>
    <scope>NUCLEOTIDE SEQUENCE [LARGE SCALE GENOMIC DNA]</scope>
    <source>
        <strain evidence="10 11">DSM 25520</strain>
    </source>
</reference>
<feature type="transmembrane region" description="Helical" evidence="9">
    <location>
        <begin position="224"/>
        <end position="251"/>
    </location>
</feature>
<dbReference type="GO" id="GO:0005886">
    <property type="term" value="C:plasma membrane"/>
    <property type="evidence" value="ECO:0007669"/>
    <property type="project" value="UniProtKB-SubCell"/>
</dbReference>
<evidence type="ECO:0000256" key="7">
    <source>
        <dbReference type="ARBA" id="ARBA00023136"/>
    </source>
</evidence>
<evidence type="ECO:0000256" key="5">
    <source>
        <dbReference type="ARBA" id="ARBA00022970"/>
    </source>
</evidence>
<evidence type="ECO:0000256" key="6">
    <source>
        <dbReference type="ARBA" id="ARBA00022989"/>
    </source>
</evidence>
<evidence type="ECO:0000313" key="10">
    <source>
        <dbReference type="EMBL" id="RBP41645.1"/>
    </source>
</evidence>
<dbReference type="EMBL" id="QNRQ01000002">
    <property type="protein sequence ID" value="RBP41645.1"/>
    <property type="molecule type" value="Genomic_DNA"/>
</dbReference>
<keyword evidence="5" id="KW-0029">Amino-acid transport</keyword>
<dbReference type="GO" id="GO:0006865">
    <property type="term" value="P:amino acid transport"/>
    <property type="evidence" value="ECO:0007669"/>
    <property type="project" value="UniProtKB-KW"/>
</dbReference>
<sequence>MTILTLLEQLFNGLQYGMLLFLMAIGVTLIFGVMRLVNLAHGSMFMVGGYLASAGLQASGSFWVAIACALVGSAVLGVVLEILVIRPLYKRGHLDQLLATFGVTLTLNELVVVIWGREPVFMPIPQFLAGQVHLLGVPYPVYRLAITVVAVVAGLVLMWLVARTRFGMLVRAGADNRMMVAGLGVNVVALYTLVFSLAAVLAGLAGMMSGPLISMQPAVGDPILILTLSVVCIGGFGSIRGALVASLMIGLLDTFGRIFAPQWFGAMGNTLANMLVYIIMAFVLFFKPAGLFSIAGKKA</sequence>
<dbReference type="PANTHER" id="PTHR11795:SF442">
    <property type="entry name" value="ABC TRANSPORTER ATP-BINDING PROTEIN"/>
    <property type="match status" value="1"/>
</dbReference>
<dbReference type="OrthoDB" id="32289at2"/>
<evidence type="ECO:0000256" key="1">
    <source>
        <dbReference type="ARBA" id="ARBA00004651"/>
    </source>
</evidence>
<keyword evidence="3" id="KW-1003">Cell membrane</keyword>
<feature type="transmembrane region" description="Helical" evidence="9">
    <location>
        <begin position="183"/>
        <end position="204"/>
    </location>
</feature>
<dbReference type="PANTHER" id="PTHR11795">
    <property type="entry name" value="BRANCHED-CHAIN AMINO ACID TRANSPORT SYSTEM PERMEASE PROTEIN LIVH"/>
    <property type="match status" value="1"/>
</dbReference>
<keyword evidence="11" id="KW-1185">Reference proteome</keyword>
<dbReference type="InterPro" id="IPR001851">
    <property type="entry name" value="ABC_transp_permease"/>
</dbReference>
<accession>A0A366HG57</accession>
<feature type="transmembrane region" description="Helical" evidence="9">
    <location>
        <begin position="14"/>
        <end position="32"/>
    </location>
</feature>
<dbReference type="CDD" id="cd06582">
    <property type="entry name" value="TM_PBP1_LivH_like"/>
    <property type="match status" value="1"/>
</dbReference>
<dbReference type="AlphaFoldDB" id="A0A366HG57"/>
<organism evidence="10 11">
    <name type="scientific">Eoetvoesiella caeni</name>
    <dbReference type="NCBI Taxonomy" id="645616"/>
    <lineage>
        <taxon>Bacteria</taxon>
        <taxon>Pseudomonadati</taxon>
        <taxon>Pseudomonadota</taxon>
        <taxon>Betaproteobacteria</taxon>
        <taxon>Burkholderiales</taxon>
        <taxon>Alcaligenaceae</taxon>
        <taxon>Eoetvoesiella</taxon>
    </lineage>
</organism>